<keyword evidence="1" id="KW-0732">Signal</keyword>
<feature type="signal peptide" evidence="1">
    <location>
        <begin position="1"/>
        <end position="23"/>
    </location>
</feature>
<evidence type="ECO:0000313" key="3">
    <source>
        <dbReference type="Proteomes" id="UP000002724"/>
    </source>
</evidence>
<dbReference type="OrthoDB" id="595100at2"/>
<evidence type="ECO:0000313" key="2">
    <source>
        <dbReference type="EMBL" id="ACF44287.1"/>
    </source>
</evidence>
<organism evidence="2 3">
    <name type="scientific">Pelodictyon phaeoclathratiforme (strain DSM 5477 / BU-1)</name>
    <dbReference type="NCBI Taxonomy" id="324925"/>
    <lineage>
        <taxon>Bacteria</taxon>
        <taxon>Pseudomonadati</taxon>
        <taxon>Chlorobiota</taxon>
        <taxon>Chlorobiia</taxon>
        <taxon>Chlorobiales</taxon>
        <taxon>Chlorobiaceae</taxon>
        <taxon>Chlorobium/Pelodictyon group</taxon>
        <taxon>Pelodictyon</taxon>
    </lineage>
</organism>
<dbReference type="RefSeq" id="WP_012508766.1">
    <property type="nucleotide sequence ID" value="NC_011060.1"/>
</dbReference>
<evidence type="ECO:0000256" key="1">
    <source>
        <dbReference type="SAM" id="SignalP"/>
    </source>
</evidence>
<protein>
    <submittedName>
        <fullName evidence="2">Uncharacterized protein</fullName>
    </submittedName>
</protein>
<sequence precursor="true">MVFRRTVAALALGASLLSSSIFTTPLIAKESECNIHQGPCTITSGSHSYTLNIEPKPVSAMKELTFSVTVTPCNRLSDKLLLDLSMPGMPMGKNQVTLVRKSGCSYEGKGIIVRCMSGRTLWKVTILADEPTNPAFIFNVR</sequence>
<feature type="chain" id="PRO_5002822803" evidence="1">
    <location>
        <begin position="24"/>
        <end position="141"/>
    </location>
</feature>
<dbReference type="HOGENOM" id="CLU_151930_0_0_10"/>
<accession>B4SD28</accession>
<name>B4SD28_PELPB</name>
<gene>
    <name evidence="2" type="ordered locus">Ppha_2080</name>
</gene>
<dbReference type="eggNOG" id="COG5456">
    <property type="taxonomic scope" value="Bacteria"/>
</dbReference>
<dbReference type="STRING" id="324925.Ppha_2080"/>
<dbReference type="AlphaFoldDB" id="B4SD28"/>
<dbReference type="EMBL" id="CP001110">
    <property type="protein sequence ID" value="ACF44287.1"/>
    <property type="molecule type" value="Genomic_DNA"/>
</dbReference>
<proteinExistence type="predicted"/>
<keyword evidence="3" id="KW-1185">Reference proteome</keyword>
<dbReference type="KEGG" id="pph:Ppha_2080"/>
<dbReference type="Proteomes" id="UP000002724">
    <property type="component" value="Chromosome"/>
</dbReference>
<reference evidence="2 3" key="1">
    <citation type="submission" date="2008-06" db="EMBL/GenBank/DDBJ databases">
        <title>Complete sequence of Pelodictyon phaeoclathratiforme BU-1.</title>
        <authorList>
            <consortium name="US DOE Joint Genome Institute"/>
            <person name="Lucas S."/>
            <person name="Copeland A."/>
            <person name="Lapidus A."/>
            <person name="Glavina del Rio T."/>
            <person name="Dalin E."/>
            <person name="Tice H."/>
            <person name="Bruce D."/>
            <person name="Goodwin L."/>
            <person name="Pitluck S."/>
            <person name="Schmutz J."/>
            <person name="Larimer F."/>
            <person name="Land M."/>
            <person name="Hauser L."/>
            <person name="Kyrpides N."/>
            <person name="Mikhailova N."/>
            <person name="Liu Z."/>
            <person name="Li T."/>
            <person name="Zhao F."/>
            <person name="Overmann J."/>
            <person name="Bryant D.A."/>
            <person name="Richardson P."/>
        </authorList>
    </citation>
    <scope>NUCLEOTIDE SEQUENCE [LARGE SCALE GENOMIC DNA]</scope>
    <source>
        <strain evidence="3">DSM 5477 / BU-1</strain>
    </source>
</reference>